<reference evidence="1" key="1">
    <citation type="journal article" date="2012" name="Nat. Biotechnol.">
        <title>Draft genome sequence of pigeonpea (Cajanus cajan), an orphan legume crop of resource-poor farmers.</title>
        <authorList>
            <person name="Varshney R.K."/>
            <person name="Chen W."/>
            <person name="Li Y."/>
            <person name="Bharti A.K."/>
            <person name="Saxena R.K."/>
            <person name="Schlueter J.A."/>
            <person name="Donoghue M.T."/>
            <person name="Azam S."/>
            <person name="Fan G."/>
            <person name="Whaley A.M."/>
            <person name="Farmer A.D."/>
            <person name="Sheridan J."/>
            <person name="Iwata A."/>
            <person name="Tuteja R."/>
            <person name="Penmetsa R.V."/>
            <person name="Wu W."/>
            <person name="Upadhyaya H.D."/>
            <person name="Yang S.P."/>
            <person name="Shah T."/>
            <person name="Saxena K.B."/>
            <person name="Michael T."/>
            <person name="McCombie W.R."/>
            <person name="Yang B."/>
            <person name="Zhang G."/>
            <person name="Yang H."/>
            <person name="Wang J."/>
            <person name="Spillane C."/>
            <person name="Cook D.R."/>
            <person name="May G.D."/>
            <person name="Xu X."/>
            <person name="Jackson S.A."/>
        </authorList>
    </citation>
    <scope>NUCLEOTIDE SEQUENCE [LARGE SCALE GENOMIC DNA]</scope>
</reference>
<name>A0A151S1J9_CAJCA</name>
<keyword evidence="2" id="KW-1185">Reference proteome</keyword>
<dbReference type="Gene3D" id="1.10.472.10">
    <property type="entry name" value="Cyclin-like"/>
    <property type="match status" value="1"/>
</dbReference>
<dbReference type="EMBL" id="KQ483495">
    <property type="protein sequence ID" value="KYP48638.1"/>
    <property type="molecule type" value="Genomic_DNA"/>
</dbReference>
<dbReference type="AlphaFoldDB" id="A0A151S1J9"/>
<gene>
    <name evidence="1" type="ORF">KK1_029700</name>
</gene>
<dbReference type="Gramene" id="C.cajan_30394.t">
    <property type="protein sequence ID" value="C.cajan_30394.t.cds1"/>
    <property type="gene ID" value="C.cajan_30394"/>
</dbReference>
<dbReference type="Proteomes" id="UP000075243">
    <property type="component" value="Unassembled WGS sequence"/>
</dbReference>
<evidence type="ECO:0000313" key="2">
    <source>
        <dbReference type="Proteomes" id="UP000075243"/>
    </source>
</evidence>
<organism evidence="1 2">
    <name type="scientific">Cajanus cajan</name>
    <name type="common">Pigeon pea</name>
    <name type="synonym">Cajanus indicus</name>
    <dbReference type="NCBI Taxonomy" id="3821"/>
    <lineage>
        <taxon>Eukaryota</taxon>
        <taxon>Viridiplantae</taxon>
        <taxon>Streptophyta</taxon>
        <taxon>Embryophyta</taxon>
        <taxon>Tracheophyta</taxon>
        <taxon>Spermatophyta</taxon>
        <taxon>Magnoliopsida</taxon>
        <taxon>eudicotyledons</taxon>
        <taxon>Gunneridae</taxon>
        <taxon>Pentapetalae</taxon>
        <taxon>rosids</taxon>
        <taxon>fabids</taxon>
        <taxon>Fabales</taxon>
        <taxon>Fabaceae</taxon>
        <taxon>Papilionoideae</taxon>
        <taxon>50 kb inversion clade</taxon>
        <taxon>NPAAA clade</taxon>
        <taxon>indigoferoid/millettioid clade</taxon>
        <taxon>Phaseoleae</taxon>
        <taxon>Cajanus</taxon>
    </lineage>
</organism>
<protein>
    <submittedName>
        <fullName evidence="1">Uncharacterized protein</fullName>
    </submittedName>
</protein>
<accession>A0A151S1J9</accession>
<proteinExistence type="predicted"/>
<sequence>MDVTNDKKDYNIIHARRTMEQMANCLVWTKKSILITLQKGKTRKEHLGDENSKTSITTCLYLACQEDSFPRILNEFHIEVYVVKMKDIHKTVKVF</sequence>
<evidence type="ECO:0000313" key="1">
    <source>
        <dbReference type="EMBL" id="KYP48638.1"/>
    </source>
</evidence>